<feature type="compositionally biased region" description="Acidic residues" evidence="1">
    <location>
        <begin position="245"/>
        <end position="277"/>
    </location>
</feature>
<evidence type="ECO:0000256" key="2">
    <source>
        <dbReference type="SAM" id="Phobius"/>
    </source>
</evidence>
<feature type="region of interest" description="Disordered" evidence="1">
    <location>
        <begin position="228"/>
        <end position="283"/>
    </location>
</feature>
<proteinExistence type="predicted"/>
<dbReference type="InterPro" id="IPR006938">
    <property type="entry name" value="DUF624"/>
</dbReference>
<dbReference type="EMBL" id="DWYY01000203">
    <property type="protein sequence ID" value="HJA94786.1"/>
    <property type="molecule type" value="Genomic_DNA"/>
</dbReference>
<dbReference type="Pfam" id="PF04854">
    <property type="entry name" value="DUF624"/>
    <property type="match status" value="1"/>
</dbReference>
<feature type="transmembrane region" description="Helical" evidence="2">
    <location>
        <begin position="150"/>
        <end position="171"/>
    </location>
</feature>
<dbReference type="AlphaFoldDB" id="A0A9D2L2T2"/>
<dbReference type="Proteomes" id="UP000886858">
    <property type="component" value="Unassembled WGS sequence"/>
</dbReference>
<evidence type="ECO:0000313" key="4">
    <source>
        <dbReference type="Proteomes" id="UP000886858"/>
    </source>
</evidence>
<gene>
    <name evidence="3" type="ORF">H9717_16995</name>
</gene>
<feature type="transmembrane region" description="Helical" evidence="2">
    <location>
        <begin position="108"/>
        <end position="129"/>
    </location>
</feature>
<keyword evidence="2" id="KW-0812">Transmembrane</keyword>
<reference evidence="3" key="1">
    <citation type="journal article" date="2021" name="PeerJ">
        <title>Extensive microbial diversity within the chicken gut microbiome revealed by metagenomics and culture.</title>
        <authorList>
            <person name="Gilroy R."/>
            <person name="Ravi A."/>
            <person name="Getino M."/>
            <person name="Pursley I."/>
            <person name="Horton D.L."/>
            <person name="Alikhan N.F."/>
            <person name="Baker D."/>
            <person name="Gharbi K."/>
            <person name="Hall N."/>
            <person name="Watson M."/>
            <person name="Adriaenssens E.M."/>
            <person name="Foster-Nyarko E."/>
            <person name="Jarju S."/>
            <person name="Secka A."/>
            <person name="Antonio M."/>
            <person name="Oren A."/>
            <person name="Chaudhuri R.R."/>
            <person name="La Ragione R."/>
            <person name="Hildebrand F."/>
            <person name="Pallen M.J."/>
        </authorList>
    </citation>
    <scope>NUCLEOTIDE SEQUENCE</scope>
    <source>
        <strain evidence="3">CHK179-7159</strain>
    </source>
</reference>
<organism evidence="3 4">
    <name type="scientific">Candidatus Eisenbergiella merdipullorum</name>
    <dbReference type="NCBI Taxonomy" id="2838553"/>
    <lineage>
        <taxon>Bacteria</taxon>
        <taxon>Bacillati</taxon>
        <taxon>Bacillota</taxon>
        <taxon>Clostridia</taxon>
        <taxon>Lachnospirales</taxon>
        <taxon>Lachnospiraceae</taxon>
        <taxon>Eisenbergiella</taxon>
    </lineage>
</organism>
<sequence length="283" mass="32404">MGRFFNLDSPLMTFLSKVADLMILNLITLLLCIPIITAGDAMTALYYMTIKMVRGEDCYIIRGYFKSFKENFKQATIIWIVAVLLFLVLVGDFTIIRSGALSFGQVMTVLLIIITVIYAFTMFYVFPVLSRFENTVKNTVRNAFLMSILNLPRTILIVIINLLPAALFLLIPQATPFVILFGFSVPAYLCSTQFVKIFRRFEPEEENAPDNGELEPLSFIREEEEEKRRKLEEEQVRGQIQAEREEVEVQEEIEIAEEAPSEEGSEEVSDAQEEEKDAPERPE</sequence>
<protein>
    <submittedName>
        <fullName evidence="3">DUF624 domain-containing protein</fullName>
    </submittedName>
</protein>
<accession>A0A9D2L2T2</accession>
<feature type="transmembrane region" description="Helical" evidence="2">
    <location>
        <begin position="177"/>
        <end position="195"/>
    </location>
</feature>
<evidence type="ECO:0000313" key="3">
    <source>
        <dbReference type="EMBL" id="HJA94786.1"/>
    </source>
</evidence>
<comment type="caution">
    <text evidence="3">The sequence shown here is derived from an EMBL/GenBank/DDBJ whole genome shotgun (WGS) entry which is preliminary data.</text>
</comment>
<evidence type="ECO:0000256" key="1">
    <source>
        <dbReference type="SAM" id="MobiDB-lite"/>
    </source>
</evidence>
<keyword evidence="2" id="KW-1133">Transmembrane helix</keyword>
<reference evidence="3" key="2">
    <citation type="submission" date="2021-04" db="EMBL/GenBank/DDBJ databases">
        <authorList>
            <person name="Gilroy R."/>
        </authorList>
    </citation>
    <scope>NUCLEOTIDE SEQUENCE</scope>
    <source>
        <strain evidence="3">CHK179-7159</strain>
    </source>
</reference>
<name>A0A9D2L2T2_9FIRM</name>
<feature type="transmembrane region" description="Helical" evidence="2">
    <location>
        <begin position="76"/>
        <end position="96"/>
    </location>
</feature>
<keyword evidence="2" id="KW-0472">Membrane</keyword>
<feature type="transmembrane region" description="Helical" evidence="2">
    <location>
        <begin position="22"/>
        <end position="47"/>
    </location>
</feature>